<protein>
    <submittedName>
        <fullName evidence="3">Uncharacterized protein</fullName>
    </submittedName>
</protein>
<comment type="caution">
    <text evidence="3">The sequence shown here is derived from an EMBL/GenBank/DDBJ whole genome shotgun (WGS) entry which is preliminary data.</text>
</comment>
<sequence length="148" mass="16234">MIEMLHYLSRRMTQIEAMQRAMMVHLGIDTISFALIVPHGGLVFNDGGYVGPSAIVGQPETDDKSNPQDKAKQPEEVVLVAETKPPLAEERPTTAPLSKKIQFETPHNQGIGSTILYPTEIQNPNPTKMGKDLVVPITNVEGLNNSNF</sequence>
<reference evidence="3 4" key="1">
    <citation type="submission" date="2024-11" db="EMBL/GenBank/DDBJ databases">
        <title>A near-complete genome assembly of Cinchona calisaya.</title>
        <authorList>
            <person name="Lian D.C."/>
            <person name="Zhao X.W."/>
            <person name="Wei L."/>
        </authorList>
    </citation>
    <scope>NUCLEOTIDE SEQUENCE [LARGE SCALE GENOMIC DNA]</scope>
    <source>
        <tissue evidence="3">Nenye</tissue>
    </source>
</reference>
<feature type="compositionally biased region" description="Basic and acidic residues" evidence="1">
    <location>
        <begin position="61"/>
        <end position="75"/>
    </location>
</feature>
<evidence type="ECO:0000313" key="3">
    <source>
        <dbReference type="EMBL" id="KAL3507277.1"/>
    </source>
</evidence>
<keyword evidence="2" id="KW-0812">Transmembrane</keyword>
<feature type="transmembrane region" description="Helical" evidence="2">
    <location>
        <begin position="21"/>
        <end position="44"/>
    </location>
</feature>
<keyword evidence="2" id="KW-1133">Transmembrane helix</keyword>
<accession>A0ABD2YLV6</accession>
<keyword evidence="2" id="KW-0472">Membrane</keyword>
<gene>
    <name evidence="3" type="ORF">ACH5RR_032659</name>
</gene>
<evidence type="ECO:0000256" key="1">
    <source>
        <dbReference type="SAM" id="MobiDB-lite"/>
    </source>
</evidence>
<proteinExistence type="predicted"/>
<name>A0ABD2YLV6_9GENT</name>
<feature type="region of interest" description="Disordered" evidence="1">
    <location>
        <begin position="53"/>
        <end position="104"/>
    </location>
</feature>
<organism evidence="3 4">
    <name type="scientific">Cinchona calisaya</name>
    <dbReference type="NCBI Taxonomy" id="153742"/>
    <lineage>
        <taxon>Eukaryota</taxon>
        <taxon>Viridiplantae</taxon>
        <taxon>Streptophyta</taxon>
        <taxon>Embryophyta</taxon>
        <taxon>Tracheophyta</taxon>
        <taxon>Spermatophyta</taxon>
        <taxon>Magnoliopsida</taxon>
        <taxon>eudicotyledons</taxon>
        <taxon>Gunneridae</taxon>
        <taxon>Pentapetalae</taxon>
        <taxon>asterids</taxon>
        <taxon>lamiids</taxon>
        <taxon>Gentianales</taxon>
        <taxon>Rubiaceae</taxon>
        <taxon>Cinchonoideae</taxon>
        <taxon>Cinchoneae</taxon>
        <taxon>Cinchona</taxon>
    </lineage>
</organism>
<dbReference type="Proteomes" id="UP001630127">
    <property type="component" value="Unassembled WGS sequence"/>
</dbReference>
<evidence type="ECO:0000256" key="2">
    <source>
        <dbReference type="SAM" id="Phobius"/>
    </source>
</evidence>
<evidence type="ECO:0000313" key="4">
    <source>
        <dbReference type="Proteomes" id="UP001630127"/>
    </source>
</evidence>
<keyword evidence="4" id="KW-1185">Reference proteome</keyword>
<dbReference type="EMBL" id="JBJUIK010000013">
    <property type="protein sequence ID" value="KAL3507277.1"/>
    <property type="molecule type" value="Genomic_DNA"/>
</dbReference>
<dbReference type="AlphaFoldDB" id="A0ABD2YLV6"/>